<evidence type="ECO:0000313" key="4">
    <source>
        <dbReference type="Proteomes" id="UP000568839"/>
    </source>
</evidence>
<comment type="similarity">
    <text evidence="1">Belongs to the DnaB/DnaD family.</text>
</comment>
<keyword evidence="4" id="KW-1185">Reference proteome</keyword>
<comment type="caution">
    <text evidence="3">The sequence shown here is derived from an EMBL/GenBank/DDBJ whole genome shotgun (WGS) entry which is preliminary data.</text>
</comment>
<organism evidence="3 4">
    <name type="scientific">Geomicrobium halophilum</name>
    <dbReference type="NCBI Taxonomy" id="549000"/>
    <lineage>
        <taxon>Bacteria</taxon>
        <taxon>Bacillati</taxon>
        <taxon>Bacillota</taxon>
        <taxon>Bacilli</taxon>
        <taxon>Bacillales</taxon>
        <taxon>Geomicrobium</taxon>
    </lineage>
</organism>
<evidence type="ECO:0000313" key="3">
    <source>
        <dbReference type="EMBL" id="MBB6449835.1"/>
    </source>
</evidence>
<proteinExistence type="inferred from homology"/>
<dbReference type="InterPro" id="IPR034829">
    <property type="entry name" value="DnaD-like_sf"/>
</dbReference>
<dbReference type="Pfam" id="PF07261">
    <property type="entry name" value="DnaB_2"/>
    <property type="match status" value="1"/>
</dbReference>
<sequence>MNDLPTSAIALWHTLMSINNMTGWKERFNAPNSTVERLTGLSKQGLVDARKVLINNHLIEYQKGKRNQAPVYKMISLVNSDDLSSYQTLDSKSDQTLDLTSDQNLTIPRQKRNGYEEVEDEAKTRAEDPYVVYQENFGVMRPMITESISDWCSFFSAEIVVAAMKRGIKQNARSFAYIESILRGWSQQDLKTIDDINAYETQTSQTSKTIPFPKHRDQRFETLQRMREKED</sequence>
<evidence type="ECO:0000256" key="1">
    <source>
        <dbReference type="ARBA" id="ARBA00093462"/>
    </source>
</evidence>
<dbReference type="AlphaFoldDB" id="A0A841PZG5"/>
<dbReference type="Proteomes" id="UP000568839">
    <property type="component" value="Unassembled WGS sequence"/>
</dbReference>
<reference evidence="3 4" key="1">
    <citation type="submission" date="2020-08" db="EMBL/GenBank/DDBJ databases">
        <title>Genomic Encyclopedia of Type Strains, Phase IV (KMG-IV): sequencing the most valuable type-strain genomes for metagenomic binning, comparative biology and taxonomic classification.</title>
        <authorList>
            <person name="Goeker M."/>
        </authorList>
    </citation>
    <scope>NUCLEOTIDE SEQUENCE [LARGE SCALE GENOMIC DNA]</scope>
    <source>
        <strain evidence="3 4">DSM 21769</strain>
    </source>
</reference>
<dbReference type="InterPro" id="IPR006343">
    <property type="entry name" value="DnaB/C_C"/>
</dbReference>
<name>A0A841PZG5_9BACL</name>
<dbReference type="NCBIfam" id="TIGR01446">
    <property type="entry name" value="DnaD_dom"/>
    <property type="match status" value="1"/>
</dbReference>
<gene>
    <name evidence="3" type="ORF">HNR44_001813</name>
</gene>
<dbReference type="SUPFAM" id="SSF158499">
    <property type="entry name" value="DnaD domain-like"/>
    <property type="match status" value="1"/>
</dbReference>
<accession>A0A841PZG5</accession>
<dbReference type="EMBL" id="JACHHJ010000002">
    <property type="protein sequence ID" value="MBB6449835.1"/>
    <property type="molecule type" value="Genomic_DNA"/>
</dbReference>
<dbReference type="InterPro" id="IPR053162">
    <property type="entry name" value="DnaD"/>
</dbReference>
<feature type="domain" description="DnaB/C C-terminal" evidence="2">
    <location>
        <begin position="132"/>
        <end position="200"/>
    </location>
</feature>
<dbReference type="PANTHER" id="PTHR37293">
    <property type="entry name" value="PHAGE REPLICATION PROTEIN-RELATED"/>
    <property type="match status" value="1"/>
</dbReference>
<evidence type="ECO:0000259" key="2">
    <source>
        <dbReference type="Pfam" id="PF07261"/>
    </source>
</evidence>
<dbReference type="Gene3D" id="1.10.10.630">
    <property type="entry name" value="DnaD domain-like"/>
    <property type="match status" value="1"/>
</dbReference>
<protein>
    <submittedName>
        <fullName evidence="3">DnaD/phage-associated family protein</fullName>
    </submittedName>
</protein>
<dbReference type="PANTHER" id="PTHR37293:SF5">
    <property type="entry name" value="DNA REPLICATION PROTEIN"/>
    <property type="match status" value="1"/>
</dbReference>